<name>A0A0G2I6J0_9PEZI</name>
<dbReference type="InterPro" id="IPR049326">
    <property type="entry name" value="Rhodopsin_dom_fungi"/>
</dbReference>
<comment type="subcellular location">
    <subcellularLocation>
        <location evidence="1">Membrane</location>
        <topology evidence="1">Multi-pass membrane protein</topology>
    </subcellularLocation>
</comment>
<evidence type="ECO:0000313" key="9">
    <source>
        <dbReference type="Proteomes" id="UP000034680"/>
    </source>
</evidence>
<evidence type="ECO:0000256" key="3">
    <source>
        <dbReference type="ARBA" id="ARBA00022989"/>
    </source>
</evidence>
<evidence type="ECO:0000256" key="2">
    <source>
        <dbReference type="ARBA" id="ARBA00022692"/>
    </source>
</evidence>
<dbReference type="PANTHER" id="PTHR33048">
    <property type="entry name" value="PTH11-LIKE INTEGRAL MEMBRANE PROTEIN (AFU_ORTHOLOGUE AFUA_5G11245)"/>
    <property type="match status" value="1"/>
</dbReference>
<dbReference type="InterPro" id="IPR052337">
    <property type="entry name" value="SAT4-like"/>
</dbReference>
<comment type="similarity">
    <text evidence="5">Belongs to the SAT4 family.</text>
</comment>
<reference evidence="8 9" key="1">
    <citation type="submission" date="2015-05" db="EMBL/GenBank/DDBJ databases">
        <title>Distinctive expansion of gene families associated with plant cell wall degradation and secondary metabolism in the genomes of grapevine trunk pathogens.</title>
        <authorList>
            <person name="Lawrence D.P."/>
            <person name="Travadon R."/>
            <person name="Rolshausen P.E."/>
            <person name="Baumgartner K."/>
        </authorList>
    </citation>
    <scope>NUCLEOTIDE SEQUENCE [LARGE SCALE GENOMIC DNA]</scope>
    <source>
        <strain evidence="8">DA912</strain>
    </source>
</reference>
<evidence type="ECO:0000256" key="1">
    <source>
        <dbReference type="ARBA" id="ARBA00004141"/>
    </source>
</evidence>
<dbReference type="OrthoDB" id="3648173at2759"/>
<comment type="caution">
    <text evidence="8">The sequence shown here is derived from an EMBL/GenBank/DDBJ whole genome shotgun (WGS) entry which is preliminary data.</text>
</comment>
<proteinExistence type="inferred from homology"/>
<keyword evidence="9" id="KW-1185">Reference proteome</keyword>
<dbReference type="GO" id="GO:0016020">
    <property type="term" value="C:membrane"/>
    <property type="evidence" value="ECO:0007669"/>
    <property type="project" value="UniProtKB-SubCell"/>
</dbReference>
<keyword evidence="2 6" id="KW-0812">Transmembrane</keyword>
<feature type="transmembrane region" description="Helical" evidence="6">
    <location>
        <begin position="50"/>
        <end position="72"/>
    </location>
</feature>
<evidence type="ECO:0000256" key="4">
    <source>
        <dbReference type="ARBA" id="ARBA00023136"/>
    </source>
</evidence>
<evidence type="ECO:0000259" key="7">
    <source>
        <dbReference type="Pfam" id="PF20684"/>
    </source>
</evidence>
<dbReference type="Pfam" id="PF20684">
    <property type="entry name" value="Fung_rhodopsin"/>
    <property type="match status" value="1"/>
</dbReference>
<dbReference type="EMBL" id="LCUC01000156">
    <property type="protein sequence ID" value="KKY35465.1"/>
    <property type="molecule type" value="Genomic_DNA"/>
</dbReference>
<dbReference type="AlphaFoldDB" id="A0A0G2I6J0"/>
<keyword evidence="4 6" id="KW-0472">Membrane</keyword>
<dbReference type="Proteomes" id="UP000034680">
    <property type="component" value="Unassembled WGS sequence"/>
</dbReference>
<gene>
    <name evidence="8" type="ORF">UCDDA912_g04514</name>
</gene>
<reference evidence="8 9" key="2">
    <citation type="submission" date="2015-05" db="EMBL/GenBank/DDBJ databases">
        <authorList>
            <person name="Morales-Cruz A."/>
            <person name="Amrine K.C."/>
            <person name="Cantu D."/>
        </authorList>
    </citation>
    <scope>NUCLEOTIDE SEQUENCE [LARGE SCALE GENOMIC DNA]</scope>
    <source>
        <strain evidence="8">DA912</strain>
    </source>
</reference>
<evidence type="ECO:0000313" key="8">
    <source>
        <dbReference type="EMBL" id="KKY35465.1"/>
    </source>
</evidence>
<evidence type="ECO:0000256" key="5">
    <source>
        <dbReference type="ARBA" id="ARBA00038359"/>
    </source>
</evidence>
<sequence>MIEGTCLGEAAYQAGPWFYQAVSIIADVGLISIPIMMFRTLKIPTRTKIGVILLCCLGVFTCACAIVKTALLPALFDHEEDDKTWSLADLCLWAALEINVGMMCGSMPCMKPLYARLRYGKSVGQSASTGSYQLSDRFASKAGNAIYRHHDIEHTSGPAEMPRAESEDSILPRAVTYGQVETRVQGPSSPRGPPGQAW</sequence>
<accession>A0A0G2I6J0</accession>
<evidence type="ECO:0000256" key="6">
    <source>
        <dbReference type="SAM" id="Phobius"/>
    </source>
</evidence>
<feature type="domain" description="Rhodopsin" evidence="7">
    <location>
        <begin position="4"/>
        <end position="115"/>
    </location>
</feature>
<feature type="transmembrane region" description="Helical" evidence="6">
    <location>
        <begin position="92"/>
        <end position="110"/>
    </location>
</feature>
<protein>
    <submittedName>
        <fullName evidence="8">Putative integral membrane family protein</fullName>
    </submittedName>
</protein>
<feature type="transmembrane region" description="Helical" evidence="6">
    <location>
        <begin position="17"/>
        <end position="38"/>
    </location>
</feature>
<dbReference type="PANTHER" id="PTHR33048:SF47">
    <property type="entry name" value="INTEGRAL MEMBRANE PROTEIN-RELATED"/>
    <property type="match status" value="1"/>
</dbReference>
<organism evidence="8 9">
    <name type="scientific">Diaporthe ampelina</name>
    <dbReference type="NCBI Taxonomy" id="1214573"/>
    <lineage>
        <taxon>Eukaryota</taxon>
        <taxon>Fungi</taxon>
        <taxon>Dikarya</taxon>
        <taxon>Ascomycota</taxon>
        <taxon>Pezizomycotina</taxon>
        <taxon>Sordariomycetes</taxon>
        <taxon>Sordariomycetidae</taxon>
        <taxon>Diaporthales</taxon>
        <taxon>Diaporthaceae</taxon>
        <taxon>Diaporthe</taxon>
    </lineage>
</organism>
<keyword evidence="3 6" id="KW-1133">Transmembrane helix</keyword>